<keyword evidence="2" id="KW-0813">Transport</keyword>
<proteinExistence type="inferred from homology"/>
<name>A0A7Z0UYY2_MORCA</name>
<comment type="subcellular location">
    <subcellularLocation>
        <location evidence="1">Cell inner membrane</location>
        <topology evidence="1">Multi-pass membrane protein</topology>
    </subcellularLocation>
</comment>
<evidence type="ECO:0000313" key="11">
    <source>
        <dbReference type="Proteomes" id="UP000078446"/>
    </source>
</evidence>
<evidence type="ECO:0000256" key="7">
    <source>
        <dbReference type="ARBA" id="ARBA00023136"/>
    </source>
</evidence>
<evidence type="ECO:0000256" key="3">
    <source>
        <dbReference type="ARBA" id="ARBA00022475"/>
    </source>
</evidence>
<keyword evidence="5 9" id="KW-0812">Transmembrane</keyword>
<evidence type="ECO:0000256" key="1">
    <source>
        <dbReference type="ARBA" id="ARBA00004429"/>
    </source>
</evidence>
<dbReference type="Pfam" id="PF04143">
    <property type="entry name" value="Sulf_transp"/>
    <property type="match status" value="1"/>
</dbReference>
<feature type="transmembrane region" description="Helical" evidence="9">
    <location>
        <begin position="115"/>
        <end position="135"/>
    </location>
</feature>
<reference evidence="10 11" key="1">
    <citation type="journal article" date="2016" name="Genome Biol. Evol.">
        <title>Comparative Genomic Analyses of the Moraxella catarrhalis Serosensitive and Seroresistant Lineages Demonstrate Their Independent Evolution.</title>
        <authorList>
            <person name="Earl J.P."/>
            <person name="de Vries S.P."/>
            <person name="Ahmed A."/>
            <person name="Powell E."/>
            <person name="Schultz M.P."/>
            <person name="Hermans P.W."/>
            <person name="Hill D.J."/>
            <person name="Zhou Z."/>
            <person name="Constantinidou C.I."/>
            <person name="Hu F.Z."/>
            <person name="Bootsma H.J."/>
            <person name="Ehrlich G.D."/>
        </authorList>
    </citation>
    <scope>NUCLEOTIDE SEQUENCE [LARGE SCALE GENOMIC DNA]</scope>
    <source>
        <strain evidence="10 11">Z7574</strain>
    </source>
</reference>
<dbReference type="AlphaFoldDB" id="A0A7Z0UYY2"/>
<dbReference type="RefSeq" id="WP_064618363.1">
    <property type="nucleotide sequence ID" value="NZ_LXHE01000007.1"/>
</dbReference>
<accession>A0A7Z0UYY2</accession>
<dbReference type="Proteomes" id="UP000078446">
    <property type="component" value="Unassembled WGS sequence"/>
</dbReference>
<evidence type="ECO:0000313" key="10">
    <source>
        <dbReference type="EMBL" id="OAV01129.1"/>
    </source>
</evidence>
<keyword evidence="4" id="KW-0997">Cell inner membrane</keyword>
<feature type="transmembrane region" description="Helical" evidence="9">
    <location>
        <begin position="76"/>
        <end position="94"/>
    </location>
</feature>
<sequence length="137" mass="14099">MNDYVSALIGGVLIGIATVGYLYSTGRIVGISGMMATLPKTKASAALFFLIGIALAAALMSRAFGLVDLGEIRLTAPAWLLGVAGIFVGVGTRLGSGCTSGHGICGMARMSRRSMAATATFLLTGILTVAMMRYFRG</sequence>
<evidence type="ECO:0000256" key="8">
    <source>
        <dbReference type="ARBA" id="ARBA00035655"/>
    </source>
</evidence>
<evidence type="ECO:0000256" key="6">
    <source>
        <dbReference type="ARBA" id="ARBA00022989"/>
    </source>
</evidence>
<evidence type="ECO:0000256" key="4">
    <source>
        <dbReference type="ARBA" id="ARBA00022519"/>
    </source>
</evidence>
<evidence type="ECO:0000256" key="5">
    <source>
        <dbReference type="ARBA" id="ARBA00022692"/>
    </source>
</evidence>
<dbReference type="PANTHER" id="PTHR30574:SF1">
    <property type="entry name" value="SULPHUR TRANSPORT DOMAIN-CONTAINING PROTEIN"/>
    <property type="match status" value="1"/>
</dbReference>
<comment type="caution">
    <text evidence="10">The sequence shown here is derived from an EMBL/GenBank/DDBJ whole genome shotgun (WGS) entry which is preliminary data.</text>
</comment>
<comment type="similarity">
    <text evidence="8">Belongs to the TsuA/YedE (TC 9.B.102) family.</text>
</comment>
<feature type="transmembrane region" description="Helical" evidence="9">
    <location>
        <begin position="6"/>
        <end position="24"/>
    </location>
</feature>
<dbReference type="PANTHER" id="PTHR30574">
    <property type="entry name" value="INNER MEMBRANE PROTEIN YEDE"/>
    <property type="match status" value="1"/>
</dbReference>
<organism evidence="10 11">
    <name type="scientific">Moraxella catarrhalis</name>
    <name type="common">Branhamella catarrhalis</name>
    <dbReference type="NCBI Taxonomy" id="480"/>
    <lineage>
        <taxon>Bacteria</taxon>
        <taxon>Pseudomonadati</taxon>
        <taxon>Pseudomonadota</taxon>
        <taxon>Gammaproteobacteria</taxon>
        <taxon>Moraxellales</taxon>
        <taxon>Moraxellaceae</taxon>
        <taxon>Moraxella</taxon>
    </lineage>
</organism>
<keyword evidence="7 9" id="KW-0472">Membrane</keyword>
<evidence type="ECO:0000256" key="9">
    <source>
        <dbReference type="SAM" id="Phobius"/>
    </source>
</evidence>
<keyword evidence="6 9" id="KW-1133">Transmembrane helix</keyword>
<keyword evidence="3" id="KW-1003">Cell membrane</keyword>
<evidence type="ECO:0000256" key="2">
    <source>
        <dbReference type="ARBA" id="ARBA00022448"/>
    </source>
</evidence>
<gene>
    <name evidence="10" type="ORF">AO382_0886</name>
</gene>
<dbReference type="InterPro" id="IPR007272">
    <property type="entry name" value="Sulf_transp_TsuA/YedE"/>
</dbReference>
<feature type="transmembrane region" description="Helical" evidence="9">
    <location>
        <begin position="45"/>
        <end position="64"/>
    </location>
</feature>
<dbReference type="EMBL" id="LXHE01000007">
    <property type="protein sequence ID" value="OAV01129.1"/>
    <property type="molecule type" value="Genomic_DNA"/>
</dbReference>
<dbReference type="GO" id="GO:0005886">
    <property type="term" value="C:plasma membrane"/>
    <property type="evidence" value="ECO:0007669"/>
    <property type="project" value="UniProtKB-SubCell"/>
</dbReference>
<protein>
    <submittedName>
        <fullName evidence="10">Putative transmembrane protein</fullName>
    </submittedName>
</protein>